<reference evidence="2" key="1">
    <citation type="submission" date="2021-05" db="EMBL/GenBank/DDBJ databases">
        <authorList>
            <person name="Stam R."/>
        </authorList>
    </citation>
    <scope>NUCLEOTIDE SEQUENCE</scope>
    <source>
        <strain evidence="2">CS162</strain>
    </source>
</reference>
<feature type="compositionally biased region" description="Polar residues" evidence="1">
    <location>
        <begin position="297"/>
        <end position="306"/>
    </location>
</feature>
<dbReference type="RefSeq" id="XP_043166445.1">
    <property type="nucleotide sequence ID" value="XM_043310510.1"/>
</dbReference>
<accession>A0A8J2HZX8</accession>
<protein>
    <submittedName>
        <fullName evidence="2">Uncharacterized protein</fullName>
    </submittedName>
</protein>
<feature type="compositionally biased region" description="Low complexity" evidence="1">
    <location>
        <begin position="28"/>
        <end position="39"/>
    </location>
</feature>
<feature type="compositionally biased region" description="Polar residues" evidence="1">
    <location>
        <begin position="320"/>
        <end position="341"/>
    </location>
</feature>
<feature type="compositionally biased region" description="Polar residues" evidence="1">
    <location>
        <begin position="93"/>
        <end position="105"/>
    </location>
</feature>
<dbReference type="Proteomes" id="UP000676310">
    <property type="component" value="Unassembled WGS sequence"/>
</dbReference>
<proteinExistence type="predicted"/>
<feature type="compositionally biased region" description="Low complexity" evidence="1">
    <location>
        <begin position="1"/>
        <end position="17"/>
    </location>
</feature>
<dbReference type="EMBL" id="CAJRGZ010000016">
    <property type="protein sequence ID" value="CAG5152766.1"/>
    <property type="molecule type" value="Genomic_DNA"/>
</dbReference>
<gene>
    <name evidence="2" type="ORF">ALTATR162_LOCUS2904</name>
</gene>
<comment type="caution">
    <text evidence="2">The sequence shown here is derived from an EMBL/GenBank/DDBJ whole genome shotgun (WGS) entry which is preliminary data.</text>
</comment>
<evidence type="ECO:0000256" key="1">
    <source>
        <dbReference type="SAM" id="MobiDB-lite"/>
    </source>
</evidence>
<dbReference type="AlphaFoldDB" id="A0A8J2HZX8"/>
<feature type="region of interest" description="Disordered" evidence="1">
    <location>
        <begin position="236"/>
        <end position="353"/>
    </location>
</feature>
<dbReference type="GeneID" id="67014401"/>
<feature type="region of interest" description="Disordered" evidence="1">
    <location>
        <begin position="1"/>
        <end position="105"/>
    </location>
</feature>
<organism evidence="2 3">
    <name type="scientific">Alternaria atra</name>
    <dbReference type="NCBI Taxonomy" id="119953"/>
    <lineage>
        <taxon>Eukaryota</taxon>
        <taxon>Fungi</taxon>
        <taxon>Dikarya</taxon>
        <taxon>Ascomycota</taxon>
        <taxon>Pezizomycotina</taxon>
        <taxon>Dothideomycetes</taxon>
        <taxon>Pleosporomycetidae</taxon>
        <taxon>Pleosporales</taxon>
        <taxon>Pleosporineae</taxon>
        <taxon>Pleosporaceae</taxon>
        <taxon>Alternaria</taxon>
        <taxon>Alternaria sect. Ulocladioides</taxon>
    </lineage>
</organism>
<name>A0A8J2HZX8_9PLEO</name>
<keyword evidence="3" id="KW-1185">Reference proteome</keyword>
<sequence>MGPPQQQQGYGHPGQSPYTSNQHPGYVSSTETSSFSYPSSPHPNPHFPHSLALAPAMQNPGLVSPQSQPAQYSHAMGPQAQSGYHTAVVPAHSSGNSVPPASMQYPQSLPYPTTPQVLQYNPQAQPFGPPRGNPQYQPVTQQVPQQFAYPHVPNPPMASLAYPPSHHIPISTVASPAHPTYTQALYVHPGHLKAPPHGIPQYGQPSHQEVLPTHLLPQQALARAMAPSVYPQNLQVQSHNPAQPPHPTYHQVSPLGIAPSAHVPNQPMQAQPAMTYGQDLTQQQPTGHRGHDGMLPQQGTHSNQPAPQGVTHEAAPPEQGSRQGSTPNPPSMASTSNISKNSRPRTSRHVAESGIEMLTRLTLENIRRKDAENKIADFEE</sequence>
<evidence type="ECO:0000313" key="2">
    <source>
        <dbReference type="EMBL" id="CAG5152766.1"/>
    </source>
</evidence>
<evidence type="ECO:0000313" key="3">
    <source>
        <dbReference type="Proteomes" id="UP000676310"/>
    </source>
</evidence>